<dbReference type="Pfam" id="PF00353">
    <property type="entry name" value="HemolysinCabind"/>
    <property type="match status" value="3"/>
</dbReference>
<keyword evidence="4" id="KW-1185">Reference proteome</keyword>
<evidence type="ECO:0000256" key="1">
    <source>
        <dbReference type="ARBA" id="ARBA00004613"/>
    </source>
</evidence>
<keyword evidence="3" id="KW-0614">Plasmid</keyword>
<reference evidence="3 4" key="1">
    <citation type="submission" date="2023-03" db="EMBL/GenBank/DDBJ databases">
        <authorList>
            <person name="Kaur S."/>
            <person name="Espinosa-Saiz D."/>
            <person name="Velazquez E."/>
            <person name="Menendez E."/>
            <person name="diCenzo G.C."/>
        </authorList>
    </citation>
    <scope>NUCLEOTIDE SEQUENCE [LARGE SCALE GENOMIC DNA]</scope>
    <source>
        <strain evidence="3 4">LMG 27395</strain>
        <plasmid evidence="3 4">unnamed</plasmid>
    </source>
</reference>
<dbReference type="Proteomes" id="UP001235547">
    <property type="component" value="Plasmid unnamed"/>
</dbReference>
<proteinExistence type="predicted"/>
<dbReference type="InterPro" id="IPR011049">
    <property type="entry name" value="Serralysin-like_metalloprot_C"/>
</dbReference>
<evidence type="ECO:0000313" key="4">
    <source>
        <dbReference type="Proteomes" id="UP001235547"/>
    </source>
</evidence>
<dbReference type="InterPro" id="IPR018511">
    <property type="entry name" value="Hemolysin-typ_Ca-bd_CS"/>
</dbReference>
<evidence type="ECO:0000313" key="3">
    <source>
        <dbReference type="EMBL" id="WEX85423.1"/>
    </source>
</evidence>
<name>A0ABY8D8Q3_9HYPH</name>
<dbReference type="PRINTS" id="PR00313">
    <property type="entry name" value="CABNDNGRPT"/>
</dbReference>
<evidence type="ECO:0000256" key="2">
    <source>
        <dbReference type="ARBA" id="ARBA00022525"/>
    </source>
</evidence>
<organism evidence="3 4">
    <name type="scientific">Sinorhizobium numidicum</name>
    <dbReference type="NCBI Taxonomy" id="680248"/>
    <lineage>
        <taxon>Bacteria</taxon>
        <taxon>Pseudomonadati</taxon>
        <taxon>Pseudomonadota</taxon>
        <taxon>Alphaproteobacteria</taxon>
        <taxon>Hyphomicrobiales</taxon>
        <taxon>Rhizobiaceae</taxon>
        <taxon>Sinorhizobium/Ensifer group</taxon>
        <taxon>Sinorhizobium</taxon>
    </lineage>
</organism>
<evidence type="ECO:0008006" key="5">
    <source>
        <dbReference type="Google" id="ProtNLM"/>
    </source>
</evidence>
<comment type="subcellular location">
    <subcellularLocation>
        <location evidence="1">Secreted</location>
    </subcellularLocation>
</comment>
<dbReference type="InterPro" id="IPR050557">
    <property type="entry name" value="RTX_toxin/Mannuronan_C5-epim"/>
</dbReference>
<accession>A0ABY8D8Q3</accession>
<gene>
    <name evidence="3" type="ORF">PYH38_006390</name>
</gene>
<dbReference type="SUPFAM" id="SSF51120">
    <property type="entry name" value="beta-Roll"/>
    <property type="match status" value="1"/>
</dbReference>
<dbReference type="InterPro" id="IPR001343">
    <property type="entry name" value="Hemolysn_Ca-bd"/>
</dbReference>
<dbReference type="Gene3D" id="2.150.10.10">
    <property type="entry name" value="Serralysin-like metalloprotease, C-terminal"/>
    <property type="match status" value="2"/>
</dbReference>
<dbReference type="PANTHER" id="PTHR38340:SF1">
    <property type="entry name" value="S-LAYER PROTEIN"/>
    <property type="match status" value="1"/>
</dbReference>
<dbReference type="RefSeq" id="WP_280736333.1">
    <property type="nucleotide sequence ID" value="NZ_CP120369.1"/>
</dbReference>
<keyword evidence="2" id="KW-0964">Secreted</keyword>
<dbReference type="PANTHER" id="PTHR38340">
    <property type="entry name" value="S-LAYER PROTEIN"/>
    <property type="match status" value="1"/>
</dbReference>
<sequence>MRAYTLGDGIWSSPCHHFIPYDFSTPYDFSSPREGPSVVTRALKTEQALAVNVFGGADAFGLDSTATATASLQVVDRGLATFAIGSAGFAAAARGNSAFATAYGGVAITGADLSVVSTETATASGSDGMAETTSLSFAAIGLKFDLGCQIQVERAESHTADANIGALQGNSAFFNVDAVAAGDNSFVEVQADAVTVEDALSTVTVSATAAVSAEVAYTEIVGSSRPDSISTGPGDTLVFAGAGGDNVLSGAGDDWIFAGRGSDTVHAGAGSDTVLGEGGTDRLHGDEGADWIFGGEGDDTVRGGGGDDLLFGGDDNDSVNGGAGNDVLCGGEGRDCLDGGAGDDIFRLGAQRGDDRDVYGGGSGSDLFLLVASFDRDVIQDFSKGGGDRLAISGLEEVVSLGRGAFNMQRSSRDADDLVITFDIFDRRSELTLDEFFALNPGYAGMPRRGIFSDSEAGALLGAISLEADDGQDVQEAQLFLQLGGLLSLLG</sequence>
<dbReference type="PROSITE" id="PS00330">
    <property type="entry name" value="HEMOLYSIN_CALCIUM"/>
    <property type="match status" value="1"/>
</dbReference>
<protein>
    <recommendedName>
        <fullName evidence="5">Calcium-binding protein</fullName>
    </recommendedName>
</protein>
<dbReference type="EMBL" id="CP120372">
    <property type="protein sequence ID" value="WEX85423.1"/>
    <property type="molecule type" value="Genomic_DNA"/>
</dbReference>
<geneLocation type="plasmid" evidence="3 4">
    <name>unnamed</name>
</geneLocation>